<dbReference type="HOGENOM" id="CLU_3312898_0_0_3"/>
<sequence length="39" mass="4437">MYQKERVTHGVHLIFVKGEWGMGNGEWGMGNGEWGMGNR</sequence>
<protein>
    <submittedName>
        <fullName evidence="1">Uncharacterized protein</fullName>
    </submittedName>
</protein>
<dbReference type="AlphaFoldDB" id="F4XUR1"/>
<evidence type="ECO:0000313" key="1">
    <source>
        <dbReference type="EMBL" id="EGJ31614.1"/>
    </source>
</evidence>
<gene>
    <name evidence="1" type="ORF">LYNGBM3L_35630</name>
</gene>
<proteinExistence type="predicted"/>
<reference evidence="2" key="1">
    <citation type="journal article" date="2011" name="Proc. Natl. Acad. Sci. U.S.A.">
        <title>Genomic insights into the physiology and ecology of the marine filamentous cyanobacterium Lyngbya majuscula.</title>
        <authorList>
            <person name="Jones A.C."/>
            <person name="Monroe E.A."/>
            <person name="Podell S."/>
            <person name="Hess W.R."/>
            <person name="Klages S."/>
            <person name="Esquenazi E."/>
            <person name="Niessen S."/>
            <person name="Hoover H."/>
            <person name="Rothmann M."/>
            <person name="Lasken R.S."/>
            <person name="Yates J.R.III."/>
            <person name="Reinhardt R."/>
            <person name="Kube M."/>
            <person name="Burkart M.D."/>
            <person name="Allen E.E."/>
            <person name="Dorrestein P.C."/>
            <person name="Gerwick W.H."/>
            <person name="Gerwick L."/>
        </authorList>
    </citation>
    <scope>NUCLEOTIDE SEQUENCE [LARGE SCALE GENOMIC DNA]</scope>
    <source>
        <strain evidence="2">3L</strain>
    </source>
</reference>
<dbReference type="Proteomes" id="UP000003959">
    <property type="component" value="Unassembled WGS sequence"/>
</dbReference>
<accession>F4XUR1</accession>
<evidence type="ECO:0000313" key="2">
    <source>
        <dbReference type="Proteomes" id="UP000003959"/>
    </source>
</evidence>
<dbReference type="EMBL" id="GL890934">
    <property type="protein sequence ID" value="EGJ31614.1"/>
    <property type="molecule type" value="Genomic_DNA"/>
</dbReference>
<keyword evidence="2" id="KW-1185">Reference proteome</keyword>
<name>F4XUR1_9CYAN</name>
<organism evidence="1 2">
    <name type="scientific">Moorena producens 3L</name>
    <dbReference type="NCBI Taxonomy" id="489825"/>
    <lineage>
        <taxon>Bacteria</taxon>
        <taxon>Bacillati</taxon>
        <taxon>Cyanobacteriota</taxon>
        <taxon>Cyanophyceae</taxon>
        <taxon>Coleofasciculales</taxon>
        <taxon>Coleofasciculaceae</taxon>
        <taxon>Moorena</taxon>
    </lineage>
</organism>